<feature type="domain" description="J" evidence="3">
    <location>
        <begin position="77"/>
        <end position="142"/>
    </location>
</feature>
<dbReference type="SMART" id="SM00271">
    <property type="entry name" value="DnaJ"/>
    <property type="match status" value="1"/>
</dbReference>
<reference evidence="4 5" key="1">
    <citation type="submission" date="2018-02" db="EMBL/GenBank/DDBJ databases">
        <title>The genomes of Aspergillus section Nigri reveals drivers in fungal speciation.</title>
        <authorList>
            <consortium name="DOE Joint Genome Institute"/>
            <person name="Vesth T.C."/>
            <person name="Nybo J."/>
            <person name="Theobald S."/>
            <person name="Brandl J."/>
            <person name="Frisvad J.C."/>
            <person name="Nielsen K.F."/>
            <person name="Lyhne E.K."/>
            <person name="Kogle M.E."/>
            <person name="Kuo A."/>
            <person name="Riley R."/>
            <person name="Clum A."/>
            <person name="Nolan M."/>
            <person name="Lipzen A."/>
            <person name="Salamov A."/>
            <person name="Henrissat B."/>
            <person name="Wiebenga A."/>
            <person name="De vries R.P."/>
            <person name="Grigoriev I.V."/>
            <person name="Mortensen U.H."/>
            <person name="Andersen M.R."/>
            <person name="Baker S.E."/>
        </authorList>
    </citation>
    <scope>NUCLEOTIDE SEQUENCE [LARGE SCALE GENOMIC DNA]</scope>
    <source>
        <strain evidence="4 5">CBS 115571</strain>
    </source>
</reference>
<feature type="region of interest" description="Disordered" evidence="1">
    <location>
        <begin position="152"/>
        <end position="247"/>
    </location>
</feature>
<dbReference type="STRING" id="1450538.A0A2V5H1H3"/>
<evidence type="ECO:0000259" key="3">
    <source>
        <dbReference type="PROSITE" id="PS50076"/>
    </source>
</evidence>
<proteinExistence type="predicted"/>
<dbReference type="SUPFAM" id="SSF46565">
    <property type="entry name" value="Chaperone J-domain"/>
    <property type="match status" value="1"/>
</dbReference>
<keyword evidence="2" id="KW-1133">Transmembrane helix</keyword>
<keyword evidence="2" id="KW-0472">Membrane</keyword>
<evidence type="ECO:0000313" key="5">
    <source>
        <dbReference type="Proteomes" id="UP000249829"/>
    </source>
</evidence>
<dbReference type="InterPro" id="IPR001623">
    <property type="entry name" value="DnaJ_domain"/>
</dbReference>
<evidence type="ECO:0000256" key="2">
    <source>
        <dbReference type="SAM" id="Phobius"/>
    </source>
</evidence>
<dbReference type="Gene3D" id="1.10.287.110">
    <property type="entry name" value="DnaJ domain"/>
    <property type="match status" value="1"/>
</dbReference>
<dbReference type="PANTHER" id="PTHR44873">
    <property type="entry name" value="DNAJ HOMOLOG SUBFAMILY C MEMBER 30, MITOCHONDRIAL"/>
    <property type="match status" value="1"/>
</dbReference>
<feature type="transmembrane region" description="Helical" evidence="2">
    <location>
        <begin position="300"/>
        <end position="321"/>
    </location>
</feature>
<gene>
    <name evidence="4" type="ORF">BO99DRAFT_189562</name>
</gene>
<dbReference type="OMA" id="ANPGQHP"/>
<dbReference type="InterPro" id="IPR036869">
    <property type="entry name" value="J_dom_sf"/>
</dbReference>
<organism evidence="4 5">
    <name type="scientific">Aspergillus violaceofuscus (strain CBS 115571)</name>
    <dbReference type="NCBI Taxonomy" id="1450538"/>
    <lineage>
        <taxon>Eukaryota</taxon>
        <taxon>Fungi</taxon>
        <taxon>Dikarya</taxon>
        <taxon>Ascomycota</taxon>
        <taxon>Pezizomycotina</taxon>
        <taxon>Eurotiomycetes</taxon>
        <taxon>Eurotiomycetidae</taxon>
        <taxon>Eurotiales</taxon>
        <taxon>Aspergillaceae</taxon>
        <taxon>Aspergillus</taxon>
    </lineage>
</organism>
<sequence length="336" mass="36675">MSHPHLRTASSIITPIIHRQCRCNPRPRTASAATFTHIYTSHPRARFFLRPPRHVPSPQTSSFSTTTHHLASAREPTYYEVLDIPITASQGEIKKQFYTLSMRHHPDRNRDDPTASSRFARISSAYNVLSQPNKRAAYDRDHGIYAQYQSTRSTATAGQHPMGSYSSHSSHGAGANLHTKGASYAGSRPASGLSNRRGQFRGPPPSFYAHGGYGRTGRTAPGPGAGSGGGGGGDAAGQSSSTAANDEDPTAFIHRNTVHHFNARGHYKTQSAEDIRRKERRQKAMEAALKEQYIGSPWGAAMRFAAVCGILVGAATVAGWFQWPREKASKQKDQLR</sequence>
<keyword evidence="5" id="KW-1185">Reference proteome</keyword>
<dbReference type="PRINTS" id="PR00625">
    <property type="entry name" value="JDOMAIN"/>
</dbReference>
<name>A0A2V5H1H3_ASPV1</name>
<dbReference type="CDD" id="cd06257">
    <property type="entry name" value="DnaJ"/>
    <property type="match status" value="1"/>
</dbReference>
<dbReference type="PROSITE" id="PS50076">
    <property type="entry name" value="DNAJ_2"/>
    <property type="match status" value="1"/>
</dbReference>
<feature type="compositionally biased region" description="Low complexity" evidence="1">
    <location>
        <begin position="163"/>
        <end position="175"/>
    </location>
</feature>
<accession>A0A2V5H1H3</accession>
<protein>
    <submittedName>
        <fullName evidence="4">DnaJ-domain-containing protein</fullName>
    </submittedName>
</protein>
<evidence type="ECO:0000256" key="1">
    <source>
        <dbReference type="SAM" id="MobiDB-lite"/>
    </source>
</evidence>
<dbReference type="Proteomes" id="UP000249829">
    <property type="component" value="Unassembled WGS sequence"/>
</dbReference>
<dbReference type="PANTHER" id="PTHR44873:SF1">
    <property type="entry name" value="DNAJ HOMOLOG SUBFAMILY C MEMBER 30, MITOCHONDRIAL"/>
    <property type="match status" value="1"/>
</dbReference>
<feature type="compositionally biased region" description="Gly residues" evidence="1">
    <location>
        <begin position="223"/>
        <end position="235"/>
    </location>
</feature>
<dbReference type="Pfam" id="PF00226">
    <property type="entry name" value="DnaJ"/>
    <property type="match status" value="1"/>
</dbReference>
<evidence type="ECO:0000313" key="4">
    <source>
        <dbReference type="EMBL" id="PYI17728.1"/>
    </source>
</evidence>
<dbReference type="AlphaFoldDB" id="A0A2V5H1H3"/>
<dbReference type="EMBL" id="KZ825153">
    <property type="protein sequence ID" value="PYI17728.1"/>
    <property type="molecule type" value="Genomic_DNA"/>
</dbReference>
<keyword evidence="2" id="KW-0812">Transmembrane</keyword>
<dbReference type="InterPro" id="IPR053025">
    <property type="entry name" value="Mito_ATP_Synthase-Asso"/>
</dbReference>